<comment type="subcellular location">
    <subcellularLocation>
        <location evidence="5">Cytoplasm</location>
    </subcellularLocation>
</comment>
<dbReference type="InterPro" id="IPR006641">
    <property type="entry name" value="YqgF/RNaseH-like_dom"/>
</dbReference>
<evidence type="ECO:0000256" key="4">
    <source>
        <dbReference type="ARBA" id="ARBA00022801"/>
    </source>
</evidence>
<dbReference type="EC" id="3.1.-.-" evidence="5"/>
<keyword evidence="1 5" id="KW-0963">Cytoplasm</keyword>
<dbReference type="PANTHER" id="PTHR33317">
    <property type="entry name" value="POLYNUCLEOTIDYL TRANSFERASE, RIBONUCLEASE H-LIKE SUPERFAMILY PROTEIN"/>
    <property type="match status" value="1"/>
</dbReference>
<evidence type="ECO:0000256" key="5">
    <source>
        <dbReference type="HAMAP-Rule" id="MF_00651"/>
    </source>
</evidence>
<comment type="similarity">
    <text evidence="5">Belongs to the YqgF HJR family.</text>
</comment>
<dbReference type="PANTHER" id="PTHR33317:SF4">
    <property type="entry name" value="POLYNUCLEOTIDYL TRANSFERASE, RIBONUCLEASE H-LIKE SUPERFAMILY PROTEIN"/>
    <property type="match status" value="1"/>
</dbReference>
<dbReference type="Pfam" id="PF03652">
    <property type="entry name" value="RuvX"/>
    <property type="match status" value="1"/>
</dbReference>
<dbReference type="GO" id="GO:0004518">
    <property type="term" value="F:nuclease activity"/>
    <property type="evidence" value="ECO:0007669"/>
    <property type="project" value="UniProtKB-KW"/>
</dbReference>
<dbReference type="GO" id="GO:0005829">
    <property type="term" value="C:cytosol"/>
    <property type="evidence" value="ECO:0007669"/>
    <property type="project" value="TreeGrafter"/>
</dbReference>
<sequence>MRVMGLDYGSKTVGVAVSDPLGLTAQGIETIWRKDENKLRKTCARIEELIREYEVESIVLGLPRHMNNDVGDRAEKSLEFGEMLRRRTGLEVIMWDERLTTAEAERTLIESNVRREDRKKYIDKIAAVFILQGYLDSKYHEAAISKDRL</sequence>
<evidence type="ECO:0000313" key="8">
    <source>
        <dbReference type="Proteomes" id="UP000769156"/>
    </source>
</evidence>
<dbReference type="InterPro" id="IPR037027">
    <property type="entry name" value="YqgF/RNaseH-like_dom_sf"/>
</dbReference>
<reference evidence="7" key="2">
    <citation type="submission" date="2021-09" db="EMBL/GenBank/DDBJ databases">
        <authorList>
            <person name="Gilroy R."/>
        </authorList>
    </citation>
    <scope>NUCLEOTIDE SEQUENCE</scope>
    <source>
        <strain evidence="7">ChiSjej5B23-16112</strain>
    </source>
</reference>
<dbReference type="HAMAP" id="MF_00651">
    <property type="entry name" value="Nuclease_YqgF"/>
    <property type="match status" value="1"/>
</dbReference>
<keyword evidence="3 5" id="KW-0540">Nuclease</keyword>
<dbReference type="GO" id="GO:0016788">
    <property type="term" value="F:hydrolase activity, acting on ester bonds"/>
    <property type="evidence" value="ECO:0007669"/>
    <property type="project" value="UniProtKB-UniRule"/>
</dbReference>
<dbReference type="OrthoDB" id="9796140at2"/>
<dbReference type="InterPro" id="IPR005227">
    <property type="entry name" value="YqgF"/>
</dbReference>
<gene>
    <name evidence="7" type="primary">ruvX</name>
    <name evidence="7" type="ORF">K8V82_09330</name>
</gene>
<evidence type="ECO:0000256" key="3">
    <source>
        <dbReference type="ARBA" id="ARBA00022722"/>
    </source>
</evidence>
<dbReference type="SUPFAM" id="SSF53098">
    <property type="entry name" value="Ribonuclease H-like"/>
    <property type="match status" value="1"/>
</dbReference>
<name>A0A921LF11_9FIRM</name>
<evidence type="ECO:0000256" key="1">
    <source>
        <dbReference type="ARBA" id="ARBA00022490"/>
    </source>
</evidence>
<comment type="caution">
    <text evidence="7">The sequence shown here is derived from an EMBL/GenBank/DDBJ whole genome shotgun (WGS) entry which is preliminary data.</text>
</comment>
<comment type="function">
    <text evidence="5">Could be a nuclease involved in processing of the 5'-end of pre-16S rRNA.</text>
</comment>
<dbReference type="RefSeq" id="WP_076778090.1">
    <property type="nucleotide sequence ID" value="NZ_CALKQL010000021.1"/>
</dbReference>
<evidence type="ECO:0000313" key="7">
    <source>
        <dbReference type="EMBL" id="HJF94974.1"/>
    </source>
</evidence>
<reference evidence="7" key="1">
    <citation type="journal article" date="2021" name="PeerJ">
        <title>Extensive microbial diversity within the chicken gut microbiome revealed by metagenomics and culture.</title>
        <authorList>
            <person name="Gilroy R."/>
            <person name="Ravi A."/>
            <person name="Getino M."/>
            <person name="Pursley I."/>
            <person name="Horton D.L."/>
            <person name="Alikhan N.F."/>
            <person name="Baker D."/>
            <person name="Gharbi K."/>
            <person name="Hall N."/>
            <person name="Watson M."/>
            <person name="Adriaenssens E.M."/>
            <person name="Foster-Nyarko E."/>
            <person name="Jarju S."/>
            <person name="Secka A."/>
            <person name="Antonio M."/>
            <person name="Oren A."/>
            <person name="Chaudhuri R.R."/>
            <person name="La Ragione R."/>
            <person name="Hildebrand F."/>
            <person name="Pallen M.J."/>
        </authorList>
    </citation>
    <scope>NUCLEOTIDE SEQUENCE</scope>
    <source>
        <strain evidence="7">ChiSjej5B23-16112</strain>
    </source>
</reference>
<protein>
    <recommendedName>
        <fullName evidence="5">Putative pre-16S rRNA nuclease</fullName>
        <ecNumber evidence="5">3.1.-.-</ecNumber>
    </recommendedName>
</protein>
<dbReference type="Gene3D" id="3.30.420.140">
    <property type="entry name" value="YqgF/RNase H-like domain"/>
    <property type="match status" value="1"/>
</dbReference>
<dbReference type="EMBL" id="DYVY01000153">
    <property type="protein sequence ID" value="HJF94974.1"/>
    <property type="molecule type" value="Genomic_DNA"/>
</dbReference>
<dbReference type="CDD" id="cd16964">
    <property type="entry name" value="YqgF"/>
    <property type="match status" value="1"/>
</dbReference>
<keyword evidence="2 5" id="KW-0690">Ribosome biogenesis</keyword>
<evidence type="ECO:0000256" key="2">
    <source>
        <dbReference type="ARBA" id="ARBA00022517"/>
    </source>
</evidence>
<dbReference type="Proteomes" id="UP000769156">
    <property type="component" value="Unassembled WGS sequence"/>
</dbReference>
<evidence type="ECO:0000259" key="6">
    <source>
        <dbReference type="SMART" id="SM00732"/>
    </source>
</evidence>
<accession>A0A921LF11</accession>
<dbReference type="NCBIfam" id="TIGR00250">
    <property type="entry name" value="RNAse_H_YqgF"/>
    <property type="match status" value="1"/>
</dbReference>
<keyword evidence="4 5" id="KW-0378">Hydrolase</keyword>
<organism evidence="7 8">
    <name type="scientific">Lachnoclostridium phocaeense</name>
    <dbReference type="NCBI Taxonomy" id="1871021"/>
    <lineage>
        <taxon>Bacteria</taxon>
        <taxon>Bacillati</taxon>
        <taxon>Bacillota</taxon>
        <taxon>Clostridia</taxon>
        <taxon>Lachnospirales</taxon>
        <taxon>Lachnospiraceae</taxon>
    </lineage>
</organism>
<dbReference type="AlphaFoldDB" id="A0A921LF11"/>
<dbReference type="SMART" id="SM00732">
    <property type="entry name" value="YqgFc"/>
    <property type="match status" value="1"/>
</dbReference>
<proteinExistence type="inferred from homology"/>
<feature type="domain" description="YqgF/RNase H-like" evidence="6">
    <location>
        <begin position="1"/>
        <end position="104"/>
    </location>
</feature>
<dbReference type="InterPro" id="IPR012337">
    <property type="entry name" value="RNaseH-like_sf"/>
</dbReference>
<dbReference type="GO" id="GO:0000967">
    <property type="term" value="P:rRNA 5'-end processing"/>
    <property type="evidence" value="ECO:0007669"/>
    <property type="project" value="UniProtKB-UniRule"/>
</dbReference>